<feature type="compositionally biased region" description="Polar residues" evidence="4">
    <location>
        <begin position="50"/>
        <end position="59"/>
    </location>
</feature>
<dbReference type="GO" id="GO:0016787">
    <property type="term" value="F:hydrolase activity"/>
    <property type="evidence" value="ECO:0007669"/>
    <property type="project" value="UniProtKB-KW"/>
</dbReference>
<evidence type="ECO:0000259" key="5">
    <source>
        <dbReference type="PROSITE" id="PS51192"/>
    </source>
</evidence>
<feature type="compositionally biased region" description="Polar residues" evidence="4">
    <location>
        <begin position="173"/>
        <end position="185"/>
    </location>
</feature>
<organism evidence="7 8">
    <name type="scientific">Coniella lustricola</name>
    <dbReference type="NCBI Taxonomy" id="2025994"/>
    <lineage>
        <taxon>Eukaryota</taxon>
        <taxon>Fungi</taxon>
        <taxon>Dikarya</taxon>
        <taxon>Ascomycota</taxon>
        <taxon>Pezizomycotina</taxon>
        <taxon>Sordariomycetes</taxon>
        <taxon>Sordariomycetidae</taxon>
        <taxon>Diaporthales</taxon>
        <taxon>Schizoparmaceae</taxon>
        <taxon>Coniella</taxon>
    </lineage>
</organism>
<evidence type="ECO:0000256" key="4">
    <source>
        <dbReference type="SAM" id="MobiDB-lite"/>
    </source>
</evidence>
<keyword evidence="1" id="KW-0547">Nucleotide-binding</keyword>
<dbReference type="OrthoDB" id="5857104at2759"/>
<feature type="region of interest" description="Disordered" evidence="4">
    <location>
        <begin position="1"/>
        <end position="268"/>
    </location>
</feature>
<name>A0A2T3AIU8_9PEZI</name>
<feature type="region of interest" description="Disordered" evidence="4">
    <location>
        <begin position="323"/>
        <end position="434"/>
    </location>
</feature>
<dbReference type="PROSITE" id="PS51194">
    <property type="entry name" value="HELICASE_CTER"/>
    <property type="match status" value="1"/>
</dbReference>
<keyword evidence="2" id="KW-0378">Hydrolase</keyword>
<dbReference type="GO" id="GO:0005524">
    <property type="term" value="F:ATP binding"/>
    <property type="evidence" value="ECO:0007669"/>
    <property type="project" value="InterPro"/>
</dbReference>
<dbReference type="EMBL" id="KZ678384">
    <property type="protein sequence ID" value="PSR99384.1"/>
    <property type="molecule type" value="Genomic_DNA"/>
</dbReference>
<gene>
    <name evidence="7" type="ORF">BD289DRAFT_424102</name>
</gene>
<feature type="compositionally biased region" description="Basic and acidic residues" evidence="4">
    <location>
        <begin position="386"/>
        <end position="396"/>
    </location>
</feature>
<dbReference type="AlphaFoldDB" id="A0A2T3AIU8"/>
<evidence type="ECO:0000313" key="7">
    <source>
        <dbReference type="EMBL" id="PSR99384.1"/>
    </source>
</evidence>
<keyword evidence="3" id="KW-0067">ATP-binding</keyword>
<evidence type="ECO:0000313" key="8">
    <source>
        <dbReference type="Proteomes" id="UP000241462"/>
    </source>
</evidence>
<dbReference type="SMART" id="SM00487">
    <property type="entry name" value="DEXDc"/>
    <property type="match status" value="1"/>
</dbReference>
<dbReference type="CDD" id="cd18793">
    <property type="entry name" value="SF2_C_SNF"/>
    <property type="match status" value="1"/>
</dbReference>
<dbReference type="Gene3D" id="3.40.50.10810">
    <property type="entry name" value="Tandem AAA-ATPase domain"/>
    <property type="match status" value="1"/>
</dbReference>
<dbReference type="SUPFAM" id="SSF52540">
    <property type="entry name" value="P-loop containing nucleoside triphosphate hydrolases"/>
    <property type="match status" value="2"/>
</dbReference>
<evidence type="ECO:0000256" key="3">
    <source>
        <dbReference type="ARBA" id="ARBA00022840"/>
    </source>
</evidence>
<dbReference type="InterPro" id="IPR014001">
    <property type="entry name" value="Helicase_ATP-bd"/>
</dbReference>
<evidence type="ECO:0000259" key="6">
    <source>
        <dbReference type="PROSITE" id="PS51194"/>
    </source>
</evidence>
<dbReference type="Pfam" id="PF00176">
    <property type="entry name" value="SNF2-rel_dom"/>
    <property type="match status" value="1"/>
</dbReference>
<feature type="domain" description="Helicase ATP-binding" evidence="5">
    <location>
        <begin position="588"/>
        <end position="762"/>
    </location>
</feature>
<accession>A0A2T3AIU8</accession>
<sequence length="1154" mass="128346">MAFSSSPFTSPAGPGRRAEVIAASSPGSHQRPVALSDGDGDDDVVSDSSCSPYFTQPTQVLDRKTLGGKGTSGYKATQPTQIVDRPTLKGTKATQPTQIISRSAMALNARSPNELALGRSDSMSPRSDTSMIAGTIEVPRSSPFKASPAPLRRPHNSILGMLPPGTVYRPPQGTVQKNGRSSGETMHQDVSDVFRTGARLGDTRDISRPPKRKLSVGDSSDELSRTFKYRPRSMSSSSEGSNGADIIRTSFHRQEPAGPATPKLPLSRAAQESLDFERKYDARTQMRARKLREKTGRKFSLYNCAQMLARQKDDMEAAVKALLSHKGSSPPSPALVRSAATHSPSSAPEPRRRRLIRGRNPANAAKSPPQASTPLISLIDSDDDDKASIDSTKNDGDTYLSASDSDEDEVDTNEMSIDQSQDRSKHRSTKQAEAAKAGLVVNRGAKILEYLESCAADQLAADAKISKENAQYFISKRPFTSINQVKAVYHYKTVRKRREKVMLGEDVFDELNQHIKRLNAIDRVVQQCETQGKYIKSKIDSWRMDQVGEIKASGTGTEGGDVLPFPSEPESLKIAMFPYQLYGMNWMWQLYNCGFGGILADDMGTGKTCQVISFLALLLETSKSGLAPNKAGPNLVVVPPSVLDNWQNEFVKFAPDIRFIVYSGRPELRDELALEIMDSVDDYHVILTTFTQMSRTRDAIWMDKIGINTAFFDEGHKLKNPKIKTYTDLIRIRANWKVLITGTPIQNNIMEMISLLNFLSPQLFQRDREVIEELFMQKASLKEVSEGATLLSDRIQRARSILEPFILVRKKEQVSALPPKNRRVIYCDMPGSQKKVYDGLVTKFREAKQQKKMGKRSNDENNPWIQLRKAATHPQLFRRFYDDEKCEKMAKLLMKKVPHKLDQPDVGRMIEELQSYSDFELHLWCRDFECLHGFDCPAGSWYESGKLQKLIELVKEFKQNGDRVLIFSPFRRSLGIIEECLSESRVDYRIMVGETSVADRQVLVDEFQRNEAIPVFLLTTVAGGQGLNLTGANKIIIFDQSDNPQQDIQAENRAHRLGQKKDVDVIRLITKGTIDELIYKACKIKLELASQITGHGENIGISEESDIIAKVTDAIMNGAGGGDTNGDVEGGSSTPSGFYITPPKSEVEGTEYQG</sequence>
<dbReference type="InterPro" id="IPR038718">
    <property type="entry name" value="SNF2-like_sf"/>
</dbReference>
<evidence type="ECO:0000256" key="2">
    <source>
        <dbReference type="ARBA" id="ARBA00022801"/>
    </source>
</evidence>
<keyword evidence="8" id="KW-1185">Reference proteome</keyword>
<dbReference type="PANTHER" id="PTHR10799">
    <property type="entry name" value="SNF2/RAD54 HELICASE FAMILY"/>
    <property type="match status" value="1"/>
</dbReference>
<dbReference type="InParanoid" id="A0A2T3AIU8"/>
<dbReference type="InterPro" id="IPR049730">
    <property type="entry name" value="SNF2/RAD54-like_C"/>
</dbReference>
<dbReference type="Gene3D" id="3.40.50.300">
    <property type="entry name" value="P-loop containing nucleotide triphosphate hydrolases"/>
    <property type="match status" value="1"/>
</dbReference>
<dbReference type="Pfam" id="PF00271">
    <property type="entry name" value="Helicase_C"/>
    <property type="match status" value="1"/>
</dbReference>
<feature type="domain" description="Helicase C-terminal" evidence="6">
    <location>
        <begin position="946"/>
        <end position="1107"/>
    </location>
</feature>
<dbReference type="InterPro" id="IPR000330">
    <property type="entry name" value="SNF2_N"/>
</dbReference>
<protein>
    <submittedName>
        <fullName evidence="7">SNF2 family N-terminal domain-domain-containing protein</fullName>
    </submittedName>
</protein>
<dbReference type="Proteomes" id="UP000241462">
    <property type="component" value="Unassembled WGS sequence"/>
</dbReference>
<dbReference type="InterPro" id="IPR001650">
    <property type="entry name" value="Helicase_C-like"/>
</dbReference>
<feature type="compositionally biased region" description="Polar residues" evidence="4">
    <location>
        <begin position="121"/>
        <end position="132"/>
    </location>
</feature>
<evidence type="ECO:0000256" key="1">
    <source>
        <dbReference type="ARBA" id="ARBA00022741"/>
    </source>
</evidence>
<proteinExistence type="predicted"/>
<dbReference type="SMART" id="SM00490">
    <property type="entry name" value="HELICc"/>
    <property type="match status" value="1"/>
</dbReference>
<dbReference type="STRING" id="2025994.A0A2T3AIU8"/>
<reference evidence="7 8" key="1">
    <citation type="journal article" date="2018" name="Mycol. Prog.">
        <title>Coniella lustricola, a new species from submerged detritus.</title>
        <authorList>
            <person name="Raudabaugh D.B."/>
            <person name="Iturriaga T."/>
            <person name="Carver A."/>
            <person name="Mondo S."/>
            <person name="Pangilinan J."/>
            <person name="Lipzen A."/>
            <person name="He G."/>
            <person name="Amirebrahimi M."/>
            <person name="Grigoriev I.V."/>
            <person name="Miller A.N."/>
        </authorList>
    </citation>
    <scope>NUCLEOTIDE SEQUENCE [LARGE SCALE GENOMIC DNA]</scope>
    <source>
        <strain evidence="7 8">B22-T-1</strain>
    </source>
</reference>
<feature type="region of interest" description="Disordered" evidence="4">
    <location>
        <begin position="1120"/>
        <end position="1154"/>
    </location>
</feature>
<dbReference type="PROSITE" id="PS51192">
    <property type="entry name" value="HELICASE_ATP_BIND_1"/>
    <property type="match status" value="1"/>
</dbReference>
<dbReference type="InterPro" id="IPR027417">
    <property type="entry name" value="P-loop_NTPase"/>
</dbReference>
<feature type="compositionally biased region" description="Polar residues" evidence="4">
    <location>
        <begin position="92"/>
        <end position="101"/>
    </location>
</feature>
<dbReference type="CDD" id="cd17919">
    <property type="entry name" value="DEXHc_Snf"/>
    <property type="match status" value="1"/>
</dbReference>